<evidence type="ECO:0000256" key="7">
    <source>
        <dbReference type="ARBA" id="ARBA00022786"/>
    </source>
</evidence>
<dbReference type="Gene3D" id="3.30.40.10">
    <property type="entry name" value="Zinc/RING finger domain, C3HC4 (zinc finger)"/>
    <property type="match status" value="1"/>
</dbReference>
<dbReference type="Pfam" id="PF14324">
    <property type="entry name" value="PINIT"/>
    <property type="match status" value="1"/>
</dbReference>
<evidence type="ECO:0000256" key="1">
    <source>
        <dbReference type="ARBA" id="ARBA00004123"/>
    </source>
</evidence>
<evidence type="ECO:0000256" key="3">
    <source>
        <dbReference type="ARBA" id="ARBA00005383"/>
    </source>
</evidence>
<keyword evidence="7" id="KW-0833">Ubl conjugation pathway</keyword>
<keyword evidence="9" id="KW-0539">Nucleus</keyword>
<evidence type="ECO:0000256" key="9">
    <source>
        <dbReference type="ARBA" id="ARBA00023242"/>
    </source>
</evidence>
<dbReference type="GO" id="GO:0003712">
    <property type="term" value="F:transcription coregulator activity"/>
    <property type="evidence" value="ECO:0007669"/>
    <property type="project" value="TreeGrafter"/>
</dbReference>
<dbReference type="InterPro" id="IPR038654">
    <property type="entry name" value="PINIT_sf"/>
</dbReference>
<evidence type="ECO:0000259" key="12">
    <source>
        <dbReference type="PROSITE" id="PS51466"/>
    </source>
</evidence>
<evidence type="ECO:0000256" key="5">
    <source>
        <dbReference type="ARBA" id="ARBA00022723"/>
    </source>
</evidence>
<dbReference type="UniPathway" id="UPA00886"/>
<dbReference type="InterPro" id="IPR023321">
    <property type="entry name" value="PINIT"/>
</dbReference>
<reference evidence="13" key="1">
    <citation type="submission" date="2020-03" db="EMBL/GenBank/DDBJ databases">
        <title>Transcriptomic Profiling of the Digestive Tract of the Rat Flea, Xenopsylla cheopis, Following Blood Feeding and Infection with Yersinia pestis.</title>
        <authorList>
            <person name="Bland D.M."/>
            <person name="Martens C.A."/>
            <person name="Virtaneva K."/>
            <person name="Kanakabandi K."/>
            <person name="Long D."/>
            <person name="Rosenke R."/>
            <person name="Saturday G.A."/>
            <person name="Hoyt F.H."/>
            <person name="Bruno D.P."/>
            <person name="Ribeiro J.M.C."/>
            <person name="Hinnebusch J."/>
        </authorList>
    </citation>
    <scope>NUCLEOTIDE SEQUENCE</scope>
</reference>
<comment type="subcellular location">
    <subcellularLocation>
        <location evidence="1">Nucleus</location>
    </subcellularLocation>
</comment>
<keyword evidence="8" id="KW-0862">Zinc</keyword>
<sequence length="576" mass="64003">MRRYFDGILWPNDTLNGVQPNVPPTSRADLTVMHNSSMMPTASHNMVQPTSTQIRANNYQQMMYRDMSGRGDVVPMPVNARAAATGTVYPPTMYYQNLNRNFQSPITVPADVRFKRLPFYDIKAELLRPSSLVPQTPQRIQECTFSFTLTADQATEIACGRDTSNPSKVDYSTQVQMRFCLLDPNGEQDDNFPPNVVVKINNKLCQLPNPIPTNRPNVEAKRPSRPVNISNLVKFSPYVPNIIHISWVPDYNKPHSIIINLVKRLTSNDLLQRLQEKGLKPPEFTRDLIKQKLNDDSDDIVTTVLNASLTCPVGKIRMVMPCRASTCDHLQCFDASLFLQMNEKKATWICPVCDRPALYDNLMIDGYFQELLQSPKFIAANVNEVILLKDGSWSLEKTEPQVQKKTTKTNVEVICDDVEIISVEDFKSDEPTSSTITAEEATTSSATEKLAEPIVDLTISDSDEETTTKKHSEEAALPLHVSTASTTQGSSANKYGTRTNTTTIASTGANSITNSGVVFSSYTSNPAHSTSNLLADRDQASLYQAYPTTNTTMAHQGSYANSVPLNLAGFDPECHQ</sequence>
<accession>A0A6M2DF24</accession>
<evidence type="ECO:0000256" key="8">
    <source>
        <dbReference type="ARBA" id="ARBA00022833"/>
    </source>
</evidence>
<dbReference type="InterPro" id="IPR013083">
    <property type="entry name" value="Znf_RING/FYVE/PHD"/>
</dbReference>
<dbReference type="PROSITE" id="PS51466">
    <property type="entry name" value="PINIT"/>
    <property type="match status" value="1"/>
</dbReference>
<dbReference type="AlphaFoldDB" id="A0A6M2DF24"/>
<dbReference type="FunFam" id="3.30.40.10:FF:000247">
    <property type="entry name" value="Uncharacterized protein, isoform B"/>
    <property type="match status" value="1"/>
</dbReference>
<comment type="pathway">
    <text evidence="2">Protein modification; protein sumoylation.</text>
</comment>
<evidence type="ECO:0000259" key="11">
    <source>
        <dbReference type="PROSITE" id="PS51044"/>
    </source>
</evidence>
<comment type="similarity">
    <text evidence="3">Belongs to the PIAS family.</text>
</comment>
<dbReference type="FunFam" id="2.60.120.780:FF:000001">
    <property type="entry name" value="E3 SUMO-protein ligase PIAS2 isoform X1"/>
    <property type="match status" value="1"/>
</dbReference>
<dbReference type="Pfam" id="PF02891">
    <property type="entry name" value="zf-MIZ"/>
    <property type="match status" value="1"/>
</dbReference>
<dbReference type="PROSITE" id="PS51044">
    <property type="entry name" value="ZF_SP_RING"/>
    <property type="match status" value="1"/>
</dbReference>
<dbReference type="GO" id="GO:0008270">
    <property type="term" value="F:zinc ion binding"/>
    <property type="evidence" value="ECO:0007669"/>
    <property type="project" value="UniProtKB-KW"/>
</dbReference>
<keyword evidence="5" id="KW-0479">Metal-binding</keyword>
<dbReference type="EMBL" id="GIIL01001187">
    <property type="protein sequence ID" value="NOV44913.1"/>
    <property type="molecule type" value="Transcribed_RNA"/>
</dbReference>
<evidence type="ECO:0000256" key="10">
    <source>
        <dbReference type="PROSITE-ProRule" id="PRU00452"/>
    </source>
</evidence>
<dbReference type="Gene3D" id="2.60.120.780">
    <property type="entry name" value="PINIT domain"/>
    <property type="match status" value="1"/>
</dbReference>
<evidence type="ECO:0000313" key="13">
    <source>
        <dbReference type="EMBL" id="NOV44913.1"/>
    </source>
</evidence>
<evidence type="ECO:0000256" key="4">
    <source>
        <dbReference type="ARBA" id="ARBA00022679"/>
    </source>
</evidence>
<dbReference type="GO" id="GO:0061665">
    <property type="term" value="F:SUMO ligase activity"/>
    <property type="evidence" value="ECO:0007669"/>
    <property type="project" value="TreeGrafter"/>
</dbReference>
<name>A0A6M2DF24_XENCH</name>
<dbReference type="PANTHER" id="PTHR10782">
    <property type="entry name" value="ZINC FINGER MIZ DOMAIN-CONTAINING PROTEIN"/>
    <property type="match status" value="1"/>
</dbReference>
<dbReference type="GO" id="GO:0000785">
    <property type="term" value="C:chromatin"/>
    <property type="evidence" value="ECO:0007669"/>
    <property type="project" value="TreeGrafter"/>
</dbReference>
<dbReference type="GO" id="GO:0097240">
    <property type="term" value="P:chromosome attachment to the nuclear envelope"/>
    <property type="evidence" value="ECO:0007669"/>
    <property type="project" value="UniProtKB-ARBA"/>
</dbReference>
<keyword evidence="4" id="KW-0808">Transferase</keyword>
<feature type="domain" description="SP-RING-type" evidence="11">
    <location>
        <begin position="296"/>
        <end position="377"/>
    </location>
</feature>
<protein>
    <submittedName>
        <fullName evidence="13">Putative zn-finger transcription factor</fullName>
    </submittedName>
</protein>
<keyword evidence="6 10" id="KW-0863">Zinc-finger</keyword>
<evidence type="ECO:0000256" key="6">
    <source>
        <dbReference type="ARBA" id="ARBA00022771"/>
    </source>
</evidence>
<proteinExistence type="inferred from homology"/>
<dbReference type="PANTHER" id="PTHR10782:SF94">
    <property type="entry name" value="SUPPRESSOR OF VARIEGATION 2-10, ISOFORM I"/>
    <property type="match status" value="1"/>
</dbReference>
<evidence type="ECO:0000256" key="2">
    <source>
        <dbReference type="ARBA" id="ARBA00004718"/>
    </source>
</evidence>
<dbReference type="GO" id="GO:0016925">
    <property type="term" value="P:protein sumoylation"/>
    <property type="evidence" value="ECO:0007669"/>
    <property type="project" value="UniProtKB-UniPathway"/>
</dbReference>
<feature type="domain" description="PINIT" evidence="12">
    <location>
        <begin position="98"/>
        <end position="265"/>
    </location>
</feature>
<organism evidence="13">
    <name type="scientific">Xenopsylla cheopis</name>
    <name type="common">Oriental rat flea</name>
    <name type="synonym">Pulex cheopis</name>
    <dbReference type="NCBI Taxonomy" id="163159"/>
    <lineage>
        <taxon>Eukaryota</taxon>
        <taxon>Metazoa</taxon>
        <taxon>Ecdysozoa</taxon>
        <taxon>Arthropoda</taxon>
        <taxon>Hexapoda</taxon>
        <taxon>Insecta</taxon>
        <taxon>Pterygota</taxon>
        <taxon>Neoptera</taxon>
        <taxon>Endopterygota</taxon>
        <taxon>Siphonaptera</taxon>
        <taxon>Pulicidae</taxon>
        <taxon>Xenopsyllinae</taxon>
        <taxon>Xenopsylla</taxon>
    </lineage>
</organism>
<dbReference type="InterPro" id="IPR004181">
    <property type="entry name" value="Znf_MIZ"/>
</dbReference>
<dbReference type="GO" id="GO:0005634">
    <property type="term" value="C:nucleus"/>
    <property type="evidence" value="ECO:0007669"/>
    <property type="project" value="UniProtKB-SubCell"/>
</dbReference>
<dbReference type="GO" id="GO:0006357">
    <property type="term" value="P:regulation of transcription by RNA polymerase II"/>
    <property type="evidence" value="ECO:0007669"/>
    <property type="project" value="TreeGrafter"/>
</dbReference>